<gene>
    <name evidence="1" type="ORF">BN2614_LOCUS5</name>
</gene>
<dbReference type="AlphaFoldDB" id="A0A9X9M857"/>
<sequence length="36" mass="4147">MWRYRGRTGHKAEEAGTRRARPWEAVSGEVFAGIWA</sequence>
<dbReference type="EMBL" id="CYRY02044240">
    <property type="protein sequence ID" value="VCX39089.1"/>
    <property type="molecule type" value="Genomic_DNA"/>
</dbReference>
<protein>
    <submittedName>
        <fullName evidence="1">Uncharacterized protein</fullName>
    </submittedName>
</protein>
<accession>A0A9X9M857</accession>
<comment type="caution">
    <text evidence="1">The sequence shown here is derived from an EMBL/GenBank/DDBJ whole genome shotgun (WGS) entry which is preliminary data.</text>
</comment>
<proteinExistence type="predicted"/>
<reference evidence="1 2" key="1">
    <citation type="submission" date="2018-10" db="EMBL/GenBank/DDBJ databases">
        <authorList>
            <person name="Ekblom R."/>
            <person name="Jareborg N."/>
        </authorList>
    </citation>
    <scope>NUCLEOTIDE SEQUENCE [LARGE SCALE GENOMIC DNA]</scope>
    <source>
        <tissue evidence="1">Muscle</tissue>
    </source>
</reference>
<dbReference type="Proteomes" id="UP000269945">
    <property type="component" value="Unassembled WGS sequence"/>
</dbReference>
<name>A0A9X9M857_GULGU</name>
<evidence type="ECO:0000313" key="2">
    <source>
        <dbReference type="Proteomes" id="UP000269945"/>
    </source>
</evidence>
<evidence type="ECO:0000313" key="1">
    <source>
        <dbReference type="EMBL" id="VCX39089.1"/>
    </source>
</evidence>
<keyword evidence="2" id="KW-1185">Reference proteome</keyword>
<organism evidence="1 2">
    <name type="scientific">Gulo gulo</name>
    <name type="common">Wolverine</name>
    <name type="synonym">Gluton</name>
    <dbReference type="NCBI Taxonomy" id="48420"/>
    <lineage>
        <taxon>Eukaryota</taxon>
        <taxon>Metazoa</taxon>
        <taxon>Chordata</taxon>
        <taxon>Craniata</taxon>
        <taxon>Vertebrata</taxon>
        <taxon>Euteleostomi</taxon>
        <taxon>Mammalia</taxon>
        <taxon>Eutheria</taxon>
        <taxon>Laurasiatheria</taxon>
        <taxon>Carnivora</taxon>
        <taxon>Caniformia</taxon>
        <taxon>Musteloidea</taxon>
        <taxon>Mustelidae</taxon>
        <taxon>Guloninae</taxon>
        <taxon>Gulo</taxon>
    </lineage>
</organism>